<evidence type="ECO:0000256" key="3">
    <source>
        <dbReference type="ARBA" id="ARBA00022840"/>
    </source>
</evidence>
<dbReference type="Pfam" id="PF00582">
    <property type="entry name" value="Usp"/>
    <property type="match status" value="2"/>
</dbReference>
<comment type="caution">
    <text evidence="5">The sequence shown here is derived from an EMBL/GenBank/DDBJ whole genome shotgun (WGS) entry which is preliminary data.</text>
</comment>
<comment type="similarity">
    <text evidence="1">Belongs to the universal stress protein A family.</text>
</comment>
<dbReference type="PRINTS" id="PR01438">
    <property type="entry name" value="UNVRSLSTRESS"/>
</dbReference>
<name>A0A918WP68_9BACT</name>
<keyword evidence="6" id="KW-1185">Reference proteome</keyword>
<gene>
    <name evidence="5" type="ORF">GCM10007100_39360</name>
</gene>
<dbReference type="Proteomes" id="UP000644507">
    <property type="component" value="Unassembled WGS sequence"/>
</dbReference>
<dbReference type="InterPro" id="IPR006015">
    <property type="entry name" value="Universal_stress_UspA"/>
</dbReference>
<dbReference type="RefSeq" id="WP_189574366.1">
    <property type="nucleotide sequence ID" value="NZ_BMXI01000024.1"/>
</dbReference>
<keyword evidence="2" id="KW-0547">Nucleotide-binding</keyword>
<sequence length="283" mass="30466">MKPILACTDGSLYAPSLYQHAAWAAKRDDSLVRVLHVLERDESTRGRDLTGSLGFDAGAELMEELVQLDEAHARVARLRGKAVLEDARKQLTELGVSSVEALQRHGSLVDTVEEFEDDAELVILGKRGEHADFAKGHLGSNLERVVRSAKVPVLVAARAFQPIESFLIAFDGGASALKAVHYAASNPLLKGLKCHLVAVGKPDSDLARELDGAATGLAGAGYDVSAELLQGDPEEVITREVEARGVDLLVMGSYGHSKIRRLFIGSTTTALVRDCHIPVLLFR</sequence>
<dbReference type="EMBL" id="BMXI01000024">
    <property type="protein sequence ID" value="GHC67431.1"/>
    <property type="molecule type" value="Genomic_DNA"/>
</dbReference>
<protein>
    <submittedName>
        <fullName evidence="5">Universal stress protein UspA</fullName>
    </submittedName>
</protein>
<evidence type="ECO:0000259" key="4">
    <source>
        <dbReference type="Pfam" id="PF00582"/>
    </source>
</evidence>
<organism evidence="5 6">
    <name type="scientific">Roseibacillus persicicus</name>
    <dbReference type="NCBI Taxonomy" id="454148"/>
    <lineage>
        <taxon>Bacteria</taxon>
        <taxon>Pseudomonadati</taxon>
        <taxon>Verrucomicrobiota</taxon>
        <taxon>Verrucomicrobiia</taxon>
        <taxon>Verrucomicrobiales</taxon>
        <taxon>Verrucomicrobiaceae</taxon>
        <taxon>Roseibacillus</taxon>
    </lineage>
</organism>
<reference evidence="5" key="2">
    <citation type="submission" date="2020-09" db="EMBL/GenBank/DDBJ databases">
        <authorList>
            <person name="Sun Q."/>
            <person name="Kim S."/>
        </authorList>
    </citation>
    <scope>NUCLEOTIDE SEQUENCE</scope>
    <source>
        <strain evidence="5">KCTC 12988</strain>
    </source>
</reference>
<dbReference type="GO" id="GO:0005524">
    <property type="term" value="F:ATP binding"/>
    <property type="evidence" value="ECO:0007669"/>
    <property type="project" value="UniProtKB-KW"/>
</dbReference>
<dbReference type="AlphaFoldDB" id="A0A918WP68"/>
<feature type="domain" description="UspA" evidence="4">
    <location>
        <begin position="1"/>
        <end position="155"/>
    </location>
</feature>
<dbReference type="PANTHER" id="PTHR46268">
    <property type="entry name" value="STRESS RESPONSE PROTEIN NHAX"/>
    <property type="match status" value="1"/>
</dbReference>
<evidence type="ECO:0000256" key="1">
    <source>
        <dbReference type="ARBA" id="ARBA00008791"/>
    </source>
</evidence>
<evidence type="ECO:0000313" key="5">
    <source>
        <dbReference type="EMBL" id="GHC67431.1"/>
    </source>
</evidence>
<reference evidence="5" key="1">
    <citation type="journal article" date="2014" name="Int. J. Syst. Evol. Microbiol.">
        <title>Complete genome sequence of Corynebacterium casei LMG S-19264T (=DSM 44701T), isolated from a smear-ripened cheese.</title>
        <authorList>
            <consortium name="US DOE Joint Genome Institute (JGI-PGF)"/>
            <person name="Walter F."/>
            <person name="Albersmeier A."/>
            <person name="Kalinowski J."/>
            <person name="Ruckert C."/>
        </authorList>
    </citation>
    <scope>NUCLEOTIDE SEQUENCE</scope>
    <source>
        <strain evidence="5">KCTC 12988</strain>
    </source>
</reference>
<dbReference type="PANTHER" id="PTHR46268:SF27">
    <property type="entry name" value="UNIVERSAL STRESS PROTEIN RV2623"/>
    <property type="match status" value="1"/>
</dbReference>
<evidence type="ECO:0000313" key="6">
    <source>
        <dbReference type="Proteomes" id="UP000644507"/>
    </source>
</evidence>
<accession>A0A918WP68</accession>
<dbReference type="CDD" id="cd00293">
    <property type="entry name" value="USP-like"/>
    <property type="match status" value="2"/>
</dbReference>
<proteinExistence type="inferred from homology"/>
<dbReference type="SUPFAM" id="SSF52402">
    <property type="entry name" value="Adenine nucleotide alpha hydrolases-like"/>
    <property type="match status" value="2"/>
</dbReference>
<dbReference type="InterPro" id="IPR006016">
    <property type="entry name" value="UspA"/>
</dbReference>
<dbReference type="Gene3D" id="3.40.50.12370">
    <property type="match status" value="1"/>
</dbReference>
<feature type="domain" description="UspA" evidence="4">
    <location>
        <begin position="169"/>
        <end position="283"/>
    </location>
</feature>
<evidence type="ECO:0000256" key="2">
    <source>
        <dbReference type="ARBA" id="ARBA00022741"/>
    </source>
</evidence>
<keyword evidence="3" id="KW-0067">ATP-binding</keyword>